<protein>
    <recommendedName>
        <fullName evidence="3">RRM domain-containing protein</fullName>
    </recommendedName>
</protein>
<evidence type="ECO:0000313" key="2">
    <source>
        <dbReference type="Proteomes" id="UP001431783"/>
    </source>
</evidence>
<dbReference type="GO" id="GO:0003723">
    <property type="term" value="F:RNA binding"/>
    <property type="evidence" value="ECO:0007669"/>
    <property type="project" value="TreeGrafter"/>
</dbReference>
<dbReference type="AlphaFoldDB" id="A0AAW1THH2"/>
<dbReference type="PANTHER" id="PTHR22014">
    <property type="entry name" value="RNA-BINDING PROTEIN 33"/>
    <property type="match status" value="1"/>
</dbReference>
<dbReference type="Proteomes" id="UP001431783">
    <property type="component" value="Unassembled WGS sequence"/>
</dbReference>
<comment type="caution">
    <text evidence="1">The sequence shown here is derived from an EMBL/GenBank/DDBJ whole genome shotgun (WGS) entry which is preliminary data.</text>
</comment>
<gene>
    <name evidence="1" type="ORF">WA026_003415</name>
</gene>
<name>A0AAW1THH2_9CUCU</name>
<dbReference type="Gene3D" id="3.30.70.330">
    <property type="match status" value="1"/>
</dbReference>
<accession>A0AAW1THH2</accession>
<dbReference type="InterPro" id="IPR035979">
    <property type="entry name" value="RBD_domain_sf"/>
</dbReference>
<dbReference type="PANTHER" id="PTHR22014:SF2">
    <property type="entry name" value="RNA-BINDING PROTEIN 33"/>
    <property type="match status" value="1"/>
</dbReference>
<reference evidence="1 2" key="1">
    <citation type="submission" date="2023-03" db="EMBL/GenBank/DDBJ databases">
        <title>Genome insight into feeding habits of ladybird beetles.</title>
        <authorList>
            <person name="Li H.-S."/>
            <person name="Huang Y.-H."/>
            <person name="Pang H."/>
        </authorList>
    </citation>
    <scope>NUCLEOTIDE SEQUENCE [LARGE SCALE GENOMIC DNA]</scope>
    <source>
        <strain evidence="1">SYSU_2023b</strain>
        <tissue evidence="1">Whole body</tissue>
    </source>
</reference>
<dbReference type="InterPro" id="IPR012677">
    <property type="entry name" value="Nucleotide-bd_a/b_plait_sf"/>
</dbReference>
<dbReference type="CDD" id="cd00590">
    <property type="entry name" value="RRM_SF"/>
    <property type="match status" value="1"/>
</dbReference>
<dbReference type="SUPFAM" id="SSF54928">
    <property type="entry name" value="RNA-binding domain, RBD"/>
    <property type="match status" value="1"/>
</dbReference>
<evidence type="ECO:0000313" key="1">
    <source>
        <dbReference type="EMBL" id="KAK9869667.1"/>
    </source>
</evidence>
<keyword evidence="2" id="KW-1185">Reference proteome</keyword>
<sequence>MSDAFIDETILNDDIDDDLDYNIDPKEENALLQEESDVLDQDFNEDDILDLNIDYDQMDVSEDKTEYPERVKQENTLISNDNPLLEKKKVVQNFKNQTTQLKRVAKVQKRIFCKGNQGNASATRTIRRSKTLFINPRFGGPVHVNSRQFAWESPPPAVNKDYQKNQTYVQPWVTGNPQNQSLAQPQVSLNFNPSPFVPQSQQVMYMQPQPFQHTIQPVYQSFVPQPTPLMNQNVILNQQSNLQMNQCPNQYLFQTQPQMQVIQQVPEVSKIPVHQRLGVPADAFHSTTNISHPTNFEMQFNAQNFQNHKFVTDNQSSNQLMPQPFLTNQKMNSQKNFGRNQFNKKFSYNGNQNRHNNNRNQSNYKNFNNKVVTTRDSQFIAKNEKNNVVEGDEKKVDHKFELSYNGIIPEEDEEYQRLIEIQKIKREEVFRKKEENRLKSLAQKNIDHISTASVSKKVNLPVQKHISQKRFNYSNRTQQQGQQLKSQNYTNIIVITGNDEQSHCDQRFNKTLQTSANRFNNSAVSQPERTVTSHQVSVNANIQPQPQTSVNADNHSTVSPEFLSTRSVLAQDDLEKTNIVVVKNLASCTNEPKILKLCRDIGIVQKLQMEKAERQATIHFKTVASAHAFYKKFRRHMIDLSIIQVDLVPCEGSL</sequence>
<evidence type="ECO:0008006" key="3">
    <source>
        <dbReference type="Google" id="ProtNLM"/>
    </source>
</evidence>
<proteinExistence type="predicted"/>
<organism evidence="1 2">
    <name type="scientific">Henosepilachna vigintioctopunctata</name>
    <dbReference type="NCBI Taxonomy" id="420089"/>
    <lineage>
        <taxon>Eukaryota</taxon>
        <taxon>Metazoa</taxon>
        <taxon>Ecdysozoa</taxon>
        <taxon>Arthropoda</taxon>
        <taxon>Hexapoda</taxon>
        <taxon>Insecta</taxon>
        <taxon>Pterygota</taxon>
        <taxon>Neoptera</taxon>
        <taxon>Endopterygota</taxon>
        <taxon>Coleoptera</taxon>
        <taxon>Polyphaga</taxon>
        <taxon>Cucujiformia</taxon>
        <taxon>Coccinelloidea</taxon>
        <taxon>Coccinellidae</taxon>
        <taxon>Epilachninae</taxon>
        <taxon>Epilachnini</taxon>
        <taxon>Henosepilachna</taxon>
    </lineage>
</organism>
<dbReference type="InterPro" id="IPR039878">
    <property type="entry name" value="RBM33"/>
</dbReference>
<dbReference type="EMBL" id="JARQZJ010000001">
    <property type="protein sequence ID" value="KAK9869667.1"/>
    <property type="molecule type" value="Genomic_DNA"/>
</dbReference>